<sequence length="99" mass="11828">MAHWDRITAVYIVANRKNGALYTGVTSHLIQRIHQHKQGVADGYTKRYGCKNLVWYELHEDIREAIRREKSLKSYRRQNKINMIVKNNPHWSDLYFSLL</sequence>
<name>C6XMH9_HIRBI</name>
<dbReference type="EMBL" id="CP001678">
    <property type="protein sequence ID" value="ACT58122.1"/>
    <property type="molecule type" value="Genomic_DNA"/>
</dbReference>
<organism evidence="3 4">
    <name type="scientific">Hirschia baltica (strain ATCC 49814 / DSM 5838 / IFAM 1418)</name>
    <dbReference type="NCBI Taxonomy" id="582402"/>
    <lineage>
        <taxon>Bacteria</taxon>
        <taxon>Pseudomonadati</taxon>
        <taxon>Pseudomonadota</taxon>
        <taxon>Alphaproteobacteria</taxon>
        <taxon>Hyphomonadales</taxon>
        <taxon>Hyphomonadaceae</taxon>
        <taxon>Hirschia</taxon>
    </lineage>
</organism>
<evidence type="ECO:0000256" key="1">
    <source>
        <dbReference type="ARBA" id="ARBA00007435"/>
    </source>
</evidence>
<comment type="similarity">
    <text evidence="1">Belongs to the UPF0213 family.</text>
</comment>
<dbReference type="InterPro" id="IPR035901">
    <property type="entry name" value="GIY-YIG_endonuc_sf"/>
</dbReference>
<dbReference type="SUPFAM" id="SSF82771">
    <property type="entry name" value="GIY-YIG endonuclease"/>
    <property type="match status" value="1"/>
</dbReference>
<dbReference type="AlphaFoldDB" id="C6XMH9"/>
<keyword evidence="4" id="KW-1185">Reference proteome</keyword>
<feature type="domain" description="GIY-YIG" evidence="2">
    <location>
        <begin position="6"/>
        <end position="83"/>
    </location>
</feature>
<dbReference type="HOGENOM" id="CLU_135650_3_1_5"/>
<dbReference type="eggNOG" id="COG2827">
    <property type="taxonomic scope" value="Bacteria"/>
</dbReference>
<gene>
    <name evidence="3" type="ordered locus">Hbal_0420</name>
</gene>
<evidence type="ECO:0000259" key="2">
    <source>
        <dbReference type="PROSITE" id="PS50164"/>
    </source>
</evidence>
<dbReference type="Gene3D" id="3.40.1440.10">
    <property type="entry name" value="GIY-YIG endonuclease"/>
    <property type="match status" value="1"/>
</dbReference>
<dbReference type="KEGG" id="hba:Hbal_0420"/>
<dbReference type="Pfam" id="PF01541">
    <property type="entry name" value="GIY-YIG"/>
    <property type="match status" value="1"/>
</dbReference>
<reference evidence="4" key="1">
    <citation type="journal article" date="2011" name="J. Bacteriol.">
        <title>Genome sequences of eight morphologically diverse alphaproteobacteria.</title>
        <authorList>
            <consortium name="US DOE Joint Genome Institute"/>
            <person name="Brown P.J."/>
            <person name="Kysela D.T."/>
            <person name="Buechlein A."/>
            <person name="Hemmerich C."/>
            <person name="Brun Y.V."/>
        </authorList>
    </citation>
    <scope>NUCLEOTIDE SEQUENCE [LARGE SCALE GENOMIC DNA]</scope>
    <source>
        <strain evidence="4">ATCC 49814 / DSM 5838 / IFAM 1418</strain>
    </source>
</reference>
<proteinExistence type="inferred from homology"/>
<dbReference type="PANTHER" id="PTHR34477">
    <property type="entry name" value="UPF0213 PROTEIN YHBQ"/>
    <property type="match status" value="1"/>
</dbReference>
<dbReference type="CDD" id="cd10448">
    <property type="entry name" value="GIY-YIG_unchar_3"/>
    <property type="match status" value="1"/>
</dbReference>
<dbReference type="InterPro" id="IPR050190">
    <property type="entry name" value="UPF0213_domain"/>
</dbReference>
<dbReference type="InterPro" id="IPR000305">
    <property type="entry name" value="GIY-YIG_endonuc"/>
</dbReference>
<dbReference type="PANTHER" id="PTHR34477:SF5">
    <property type="entry name" value="BSL5627 PROTEIN"/>
    <property type="match status" value="1"/>
</dbReference>
<dbReference type="PROSITE" id="PS50164">
    <property type="entry name" value="GIY_YIG"/>
    <property type="match status" value="1"/>
</dbReference>
<evidence type="ECO:0000313" key="3">
    <source>
        <dbReference type="EMBL" id="ACT58122.1"/>
    </source>
</evidence>
<evidence type="ECO:0000313" key="4">
    <source>
        <dbReference type="Proteomes" id="UP000002745"/>
    </source>
</evidence>
<protein>
    <submittedName>
        <fullName evidence="3">Excinuclease ABC C subunit domain protein</fullName>
    </submittedName>
</protein>
<accession>C6XMH9</accession>
<dbReference type="Proteomes" id="UP000002745">
    <property type="component" value="Chromosome"/>
</dbReference>
<dbReference type="RefSeq" id="WP_015826272.1">
    <property type="nucleotide sequence ID" value="NC_012982.1"/>
</dbReference>